<comment type="caution">
    <text evidence="2">The sequence shown here is derived from an EMBL/GenBank/DDBJ whole genome shotgun (WGS) entry which is preliminary data.</text>
</comment>
<dbReference type="Gene3D" id="3.90.1720.10">
    <property type="entry name" value="endopeptidase domain like (from Nostoc punctiforme)"/>
    <property type="match status" value="1"/>
</dbReference>
<organism evidence="2 3">
    <name type="scientific">Fistulifera solaris</name>
    <name type="common">Oleaginous diatom</name>
    <dbReference type="NCBI Taxonomy" id="1519565"/>
    <lineage>
        <taxon>Eukaryota</taxon>
        <taxon>Sar</taxon>
        <taxon>Stramenopiles</taxon>
        <taxon>Ochrophyta</taxon>
        <taxon>Bacillariophyta</taxon>
        <taxon>Bacillariophyceae</taxon>
        <taxon>Bacillariophycidae</taxon>
        <taxon>Naviculales</taxon>
        <taxon>Naviculaceae</taxon>
        <taxon>Fistulifera</taxon>
    </lineage>
</organism>
<evidence type="ECO:0000313" key="2">
    <source>
        <dbReference type="EMBL" id="GAX13559.1"/>
    </source>
</evidence>
<dbReference type="OrthoDB" id="40923at2759"/>
<name>A0A1Z5JHT0_FISSO</name>
<protein>
    <submittedName>
        <fullName evidence="2">Uncharacterized protein</fullName>
    </submittedName>
</protein>
<dbReference type="InParanoid" id="A0A1Z5JHT0"/>
<keyword evidence="1" id="KW-1133">Transmembrane helix</keyword>
<feature type="transmembrane region" description="Helical" evidence="1">
    <location>
        <begin position="12"/>
        <end position="33"/>
    </location>
</feature>
<dbReference type="AlphaFoldDB" id="A0A1Z5JHT0"/>
<dbReference type="Proteomes" id="UP000198406">
    <property type="component" value="Unassembled WGS sequence"/>
</dbReference>
<sequence length="305" mass="34020">MAASAQQIRRHVLQTMAGGAAVMSLPIGGWWYWANKERSRVAEANRTKIRLPNTQDTYDYLIAEKCQPGDVLLFDRRCEHCASGPWAALACLASKLFLTGSESSFDHAGLIVPGYVKSKADLYEATNLLLLEATPQGIVARPLKDRLEQSFSKTIVLLQLNCPGERRNEESDPDGAQRASVERTRKHVERELRLFRDQWVALGSGDGQKKSYYPWIHSTISLGGALLYGMGLQDYSSGPVSPSAYLVLMGLIKASAAQSIDDKENRSIKPEDLMRNYQLLNKDAVRLRPGWRFLSPITIKEGPRL</sequence>
<evidence type="ECO:0000313" key="3">
    <source>
        <dbReference type="Proteomes" id="UP000198406"/>
    </source>
</evidence>
<accession>A0A1Z5JHT0</accession>
<reference evidence="2 3" key="1">
    <citation type="journal article" date="2015" name="Plant Cell">
        <title>Oil accumulation by the oleaginous diatom Fistulifera solaris as revealed by the genome and transcriptome.</title>
        <authorList>
            <person name="Tanaka T."/>
            <person name="Maeda Y."/>
            <person name="Veluchamy A."/>
            <person name="Tanaka M."/>
            <person name="Abida H."/>
            <person name="Marechal E."/>
            <person name="Bowler C."/>
            <person name="Muto M."/>
            <person name="Sunaga Y."/>
            <person name="Tanaka M."/>
            <person name="Yoshino T."/>
            <person name="Taniguchi T."/>
            <person name="Fukuda Y."/>
            <person name="Nemoto M."/>
            <person name="Matsumoto M."/>
            <person name="Wong P.S."/>
            <person name="Aburatani S."/>
            <person name="Fujibuchi W."/>
        </authorList>
    </citation>
    <scope>NUCLEOTIDE SEQUENCE [LARGE SCALE GENOMIC DNA]</scope>
    <source>
        <strain evidence="2 3">JPCC DA0580</strain>
    </source>
</reference>
<evidence type="ECO:0000256" key="1">
    <source>
        <dbReference type="SAM" id="Phobius"/>
    </source>
</evidence>
<gene>
    <name evidence="2" type="ORF">FisN_3Lh127</name>
</gene>
<keyword evidence="3" id="KW-1185">Reference proteome</keyword>
<keyword evidence="1" id="KW-0472">Membrane</keyword>
<proteinExistence type="predicted"/>
<dbReference type="EMBL" id="BDSP01000070">
    <property type="protein sequence ID" value="GAX13559.1"/>
    <property type="molecule type" value="Genomic_DNA"/>
</dbReference>
<keyword evidence="1" id="KW-0812">Transmembrane</keyword>